<evidence type="ECO:0000259" key="3">
    <source>
        <dbReference type="Pfam" id="PF05225"/>
    </source>
</evidence>
<reference evidence="4" key="1">
    <citation type="submission" date="2022-01" db="EMBL/GenBank/DDBJ databases">
        <authorList>
            <person name="King R."/>
        </authorList>
    </citation>
    <scope>NUCLEOTIDE SEQUENCE</scope>
</reference>
<evidence type="ECO:0000256" key="1">
    <source>
        <dbReference type="ARBA" id="ARBA00004123"/>
    </source>
</evidence>
<evidence type="ECO:0000313" key="4">
    <source>
        <dbReference type="EMBL" id="CAG9826578.1"/>
    </source>
</evidence>
<dbReference type="Pfam" id="PF05225">
    <property type="entry name" value="HTH_psq"/>
    <property type="match status" value="1"/>
</dbReference>
<feature type="compositionally biased region" description="Basic residues" evidence="2">
    <location>
        <begin position="59"/>
        <end position="68"/>
    </location>
</feature>
<organism evidence="4 5">
    <name type="scientific">Diabrotica balteata</name>
    <name type="common">Banded cucumber beetle</name>
    <dbReference type="NCBI Taxonomy" id="107213"/>
    <lineage>
        <taxon>Eukaryota</taxon>
        <taxon>Metazoa</taxon>
        <taxon>Ecdysozoa</taxon>
        <taxon>Arthropoda</taxon>
        <taxon>Hexapoda</taxon>
        <taxon>Insecta</taxon>
        <taxon>Pterygota</taxon>
        <taxon>Neoptera</taxon>
        <taxon>Endopterygota</taxon>
        <taxon>Coleoptera</taxon>
        <taxon>Polyphaga</taxon>
        <taxon>Cucujiformia</taxon>
        <taxon>Chrysomeloidea</taxon>
        <taxon>Chrysomelidae</taxon>
        <taxon>Galerucinae</taxon>
        <taxon>Diabroticina</taxon>
        <taxon>Diabroticites</taxon>
        <taxon>Diabrotica</taxon>
    </lineage>
</organism>
<dbReference type="GO" id="GO:0005634">
    <property type="term" value="C:nucleus"/>
    <property type="evidence" value="ECO:0007669"/>
    <property type="project" value="UniProtKB-SubCell"/>
</dbReference>
<dbReference type="Proteomes" id="UP001153709">
    <property type="component" value="Chromosome 1"/>
</dbReference>
<dbReference type="Gene3D" id="1.10.10.60">
    <property type="entry name" value="Homeodomain-like"/>
    <property type="match status" value="1"/>
</dbReference>
<dbReference type="OrthoDB" id="6730387at2759"/>
<dbReference type="SUPFAM" id="SSF46689">
    <property type="entry name" value="Homeodomain-like"/>
    <property type="match status" value="1"/>
</dbReference>
<dbReference type="EMBL" id="OU898276">
    <property type="protein sequence ID" value="CAG9826578.1"/>
    <property type="molecule type" value="Genomic_DNA"/>
</dbReference>
<feature type="region of interest" description="Disordered" evidence="2">
    <location>
        <begin position="59"/>
        <end position="90"/>
    </location>
</feature>
<dbReference type="InterPro" id="IPR007889">
    <property type="entry name" value="HTH_Psq"/>
</dbReference>
<feature type="domain" description="HTH psq-type" evidence="3">
    <location>
        <begin position="27"/>
        <end position="65"/>
    </location>
</feature>
<dbReference type="AlphaFoldDB" id="A0A9N9X454"/>
<proteinExistence type="predicted"/>
<evidence type="ECO:0000313" key="5">
    <source>
        <dbReference type="Proteomes" id="UP001153709"/>
    </source>
</evidence>
<keyword evidence="5" id="KW-1185">Reference proteome</keyword>
<dbReference type="GO" id="GO:0003677">
    <property type="term" value="F:DNA binding"/>
    <property type="evidence" value="ECO:0007669"/>
    <property type="project" value="InterPro"/>
</dbReference>
<accession>A0A9N9X454</accession>
<dbReference type="InterPro" id="IPR009057">
    <property type="entry name" value="Homeodomain-like_sf"/>
</dbReference>
<protein>
    <recommendedName>
        <fullName evidence="3">HTH psq-type domain-containing protein</fullName>
    </recommendedName>
</protein>
<evidence type="ECO:0000256" key="2">
    <source>
        <dbReference type="SAM" id="MobiDB-lite"/>
    </source>
</evidence>
<sequence length="121" mass="13858">MTQSNKALPTKYKREENCQRGLWTKNQLESAIHAVRNEKMEVNAGARNFEVPAPTLRRIMKSNNKRKSALGASSVLSEERKKKKAGFAPTTSEVREMAFRLAKELKIKTTFNKEKKLTDFD</sequence>
<name>A0A9N9X454_DIABA</name>
<gene>
    <name evidence="4" type="ORF">DIABBA_LOCUS682</name>
</gene>
<comment type="subcellular location">
    <subcellularLocation>
        <location evidence="1">Nucleus</location>
    </subcellularLocation>
</comment>